<dbReference type="EMBL" id="JH921440">
    <property type="protein sequence ID" value="EKD16000.1"/>
    <property type="molecule type" value="Genomic_DNA"/>
</dbReference>
<proteinExistence type="predicted"/>
<evidence type="ECO:0000313" key="2">
    <source>
        <dbReference type="EMBL" id="EKD16000.1"/>
    </source>
</evidence>
<feature type="compositionally biased region" description="Pro residues" evidence="1">
    <location>
        <begin position="1"/>
        <end position="10"/>
    </location>
</feature>
<dbReference type="InParanoid" id="K1WEV6"/>
<dbReference type="SUPFAM" id="SSF53756">
    <property type="entry name" value="UDP-Glycosyltransferase/glycogen phosphorylase"/>
    <property type="match status" value="1"/>
</dbReference>
<protein>
    <submittedName>
        <fullName evidence="2">Group 1 glycosyl transferase</fullName>
    </submittedName>
</protein>
<feature type="region of interest" description="Disordered" evidence="1">
    <location>
        <begin position="1"/>
        <end position="23"/>
    </location>
</feature>
<dbReference type="GeneID" id="18761946"/>
<name>K1WEV6_MARBU</name>
<dbReference type="AlphaFoldDB" id="K1WEV6"/>
<keyword evidence="3" id="KW-1185">Reference proteome</keyword>
<dbReference type="OrthoDB" id="2853867at2759"/>
<reference evidence="2 3" key="1">
    <citation type="journal article" date="2012" name="BMC Genomics">
        <title>Sequencing the genome of Marssonina brunnea reveals fungus-poplar co-evolution.</title>
        <authorList>
            <person name="Zhu S."/>
            <person name="Cao Y.-Z."/>
            <person name="Jiang C."/>
            <person name="Tan B.-Y."/>
            <person name="Wang Z."/>
            <person name="Feng S."/>
            <person name="Zhang L."/>
            <person name="Su X.-H."/>
            <person name="Brejova B."/>
            <person name="Vinar T."/>
            <person name="Xu M."/>
            <person name="Wang M.-X."/>
            <person name="Zhang S.-G."/>
            <person name="Huang M.-R."/>
            <person name="Wu R."/>
            <person name="Zhou Y."/>
        </authorList>
    </citation>
    <scope>NUCLEOTIDE SEQUENCE [LARGE SCALE GENOMIC DNA]</scope>
    <source>
        <strain evidence="2 3">MB_m1</strain>
    </source>
</reference>
<dbReference type="GO" id="GO:0016740">
    <property type="term" value="F:transferase activity"/>
    <property type="evidence" value="ECO:0007669"/>
    <property type="project" value="UniProtKB-KW"/>
</dbReference>
<sequence length="557" mass="60053">MATSTPPNPPTTTSNSNSSTTSTGKKTINLALLSGDGLPISGLLTTFRNVLDLDLQAHTPSSSSCPPLIRLPIPTDLGYSWRPDKAAFFPRGPASTFYPAWLAVTAATPVTDPGYAAELLRIRRAVALPDSLLSGPQREELRARIDAIAAPYQRHLERWFEENDIDWVVAVNMTLSDAVPVTTALHRAAAQRWGPGCGSGSGSGSGTESGRRRPGGVLFWDHDLLSSYAVHENNERVYPLVPNEFTLVPQDVPWHVWAIVSEVLEPETTLYPTEARALVVPNVLPILGDGEVAVKADITFQSFLGDFELLEGVGHGRPVLLCPNRIFPVKGIEISIRVLAAVKEACVKRGLPAPYLLIFGDPEEDPAYAAELQALGREEGLVDDIRFLGGVPLCSGFKGSKAMLDEKDLLRLAAATHGGVVYTPNTTNVESVGLGPALASIAGLPFVVSKFNALRQVYGDDLQGVFLDTSGPQGFELAAESFVDMMEASKLGSATRGQHMDWSKMAQQNKTLMLKKFPLRPWKDLLLRMAVDGGVDTHRILEAQAALGILESIAPRV</sequence>
<organism evidence="2 3">
    <name type="scientific">Marssonina brunnea f. sp. multigermtubi (strain MB_m1)</name>
    <name type="common">Marssonina leaf spot fungus</name>
    <dbReference type="NCBI Taxonomy" id="1072389"/>
    <lineage>
        <taxon>Eukaryota</taxon>
        <taxon>Fungi</taxon>
        <taxon>Dikarya</taxon>
        <taxon>Ascomycota</taxon>
        <taxon>Pezizomycotina</taxon>
        <taxon>Leotiomycetes</taxon>
        <taxon>Helotiales</taxon>
        <taxon>Drepanopezizaceae</taxon>
        <taxon>Drepanopeziza</taxon>
    </lineage>
</organism>
<dbReference type="Gene3D" id="3.40.50.2000">
    <property type="entry name" value="Glycogen Phosphorylase B"/>
    <property type="match status" value="1"/>
</dbReference>
<dbReference type="Proteomes" id="UP000006753">
    <property type="component" value="Unassembled WGS sequence"/>
</dbReference>
<gene>
    <name evidence="2" type="ORF">MBM_06011</name>
</gene>
<dbReference type="KEGG" id="mbe:MBM_06011"/>
<feature type="compositionally biased region" description="Low complexity" evidence="1">
    <location>
        <begin position="11"/>
        <end position="23"/>
    </location>
</feature>
<evidence type="ECO:0000256" key="1">
    <source>
        <dbReference type="SAM" id="MobiDB-lite"/>
    </source>
</evidence>
<dbReference type="PANTHER" id="PTHR12526">
    <property type="entry name" value="GLYCOSYLTRANSFERASE"/>
    <property type="match status" value="1"/>
</dbReference>
<accession>K1WEV6</accession>
<dbReference type="HOGENOM" id="CLU_586529_0_0_1"/>
<keyword evidence="2" id="KW-0808">Transferase</keyword>
<evidence type="ECO:0000313" key="3">
    <source>
        <dbReference type="Proteomes" id="UP000006753"/>
    </source>
</evidence>